<evidence type="ECO:0000259" key="11">
    <source>
        <dbReference type="PROSITE" id="PS50011"/>
    </source>
</evidence>
<evidence type="ECO:0000313" key="14">
    <source>
        <dbReference type="Proteomes" id="UP001139157"/>
    </source>
</evidence>
<keyword evidence="10" id="KW-0472">Membrane</keyword>
<dbReference type="Proteomes" id="UP001139157">
    <property type="component" value="Unassembled WGS sequence"/>
</dbReference>
<evidence type="ECO:0000256" key="4">
    <source>
        <dbReference type="ARBA" id="ARBA00022741"/>
    </source>
</evidence>
<feature type="domain" description="PASTA" evidence="12">
    <location>
        <begin position="597"/>
        <end position="658"/>
    </location>
</feature>
<dbReference type="InterPro" id="IPR000719">
    <property type="entry name" value="Prot_kinase_dom"/>
</dbReference>
<dbReference type="GO" id="GO:0004674">
    <property type="term" value="F:protein serine/threonine kinase activity"/>
    <property type="evidence" value="ECO:0007669"/>
    <property type="project" value="UniProtKB-KW"/>
</dbReference>
<feature type="region of interest" description="Disordered" evidence="9">
    <location>
        <begin position="344"/>
        <end position="367"/>
    </location>
</feature>
<comment type="catalytic activity">
    <reaction evidence="8">
        <text>L-seryl-[protein] + ATP = O-phospho-L-seryl-[protein] + ADP + H(+)</text>
        <dbReference type="Rhea" id="RHEA:17989"/>
        <dbReference type="Rhea" id="RHEA-COMP:9863"/>
        <dbReference type="Rhea" id="RHEA-COMP:11604"/>
        <dbReference type="ChEBI" id="CHEBI:15378"/>
        <dbReference type="ChEBI" id="CHEBI:29999"/>
        <dbReference type="ChEBI" id="CHEBI:30616"/>
        <dbReference type="ChEBI" id="CHEBI:83421"/>
        <dbReference type="ChEBI" id="CHEBI:456216"/>
        <dbReference type="EC" id="2.7.11.1"/>
    </reaction>
</comment>
<feature type="domain" description="PASTA" evidence="12">
    <location>
        <begin position="396"/>
        <end position="462"/>
    </location>
</feature>
<proteinExistence type="predicted"/>
<feature type="domain" description="Protein kinase" evidence="11">
    <location>
        <begin position="10"/>
        <end position="267"/>
    </location>
</feature>
<evidence type="ECO:0000256" key="6">
    <source>
        <dbReference type="ARBA" id="ARBA00022840"/>
    </source>
</evidence>
<keyword evidence="4" id="KW-0547">Nucleotide-binding</keyword>
<dbReference type="PROSITE" id="PS51178">
    <property type="entry name" value="PASTA"/>
    <property type="match status" value="4"/>
</dbReference>
<evidence type="ECO:0000256" key="7">
    <source>
        <dbReference type="ARBA" id="ARBA00047899"/>
    </source>
</evidence>
<dbReference type="FunFam" id="3.30.200.20:FF:000035">
    <property type="entry name" value="Serine/threonine protein kinase Stk1"/>
    <property type="match status" value="1"/>
</dbReference>
<sequence length="659" mass="69772">MIGQMLDGRYRIDAPIARGGMSMVFRGVDTRLDRPVAIKVMDPKFAGDPQFLTRFEFEARSVAKLKHPSLVAVYDQGIDGDYPFLIMELVEGGTLRELLRERGPMPPHAVRAVAEPVLDAIGVAHRAGLIHRDIKPENVLISDSGEVKIADFGLVRAVAGSNMTSASVILGTAHYLSPEQVTDGTADERSDVYSFGILIFEMLTGRTPFTGDNSLSIAYQRVEKDVPSPGRLIAGVPPQFDELVARATAREPAHRFADADEMAAELRRVAAELRLPDYRVPAPKESAEHLSTRYRAVPATPAPPPRPAPPVATPDATTRLPEQRPPMPQPTRVLTATQHLPESNGRTAIAEPPPPPQRPAYAGDDRGRSRRRVLIWTGIVVALALLLGIGGWYLGVARYSAVPPIAGMDAPQATTALRNAGFDTTVRNRASDIIPVGGVVGTDPPAGTRVVKGSTVAILVSSGKPQVPQFQPGQDVKTVEQLIRDAGLRPVDGGETANTAPKGTVAQLDPKPGTVLPTGASVKVVRSKGSQPVKVPDVRGKTVEEATAALQKAGFTVGDTRTEFDSKIKTGQVIGTDPAAGQSVLSGGNIALIVSDAVKIPDVTGMTADSARAQLEGMGLKVVLNSVFAGDHGTVRVQTPFAGSSVEPGATVTLTVLPF</sequence>
<keyword evidence="3" id="KW-0808">Transferase</keyword>
<evidence type="ECO:0000313" key="13">
    <source>
        <dbReference type="EMBL" id="MCM6773357.1"/>
    </source>
</evidence>
<name>A0A9X2E3B3_9NOCA</name>
<dbReference type="GO" id="GO:0005524">
    <property type="term" value="F:ATP binding"/>
    <property type="evidence" value="ECO:0007669"/>
    <property type="project" value="UniProtKB-KW"/>
</dbReference>
<dbReference type="Gene3D" id="1.10.510.10">
    <property type="entry name" value="Transferase(Phosphotransferase) domain 1"/>
    <property type="match status" value="1"/>
</dbReference>
<dbReference type="EC" id="2.7.11.1" evidence="1"/>
<evidence type="ECO:0000259" key="12">
    <source>
        <dbReference type="PROSITE" id="PS51178"/>
    </source>
</evidence>
<feature type="domain" description="PASTA" evidence="12">
    <location>
        <begin position="529"/>
        <end position="596"/>
    </location>
</feature>
<feature type="region of interest" description="Disordered" evidence="9">
    <location>
        <begin position="297"/>
        <end position="331"/>
    </location>
</feature>
<dbReference type="SMART" id="SM00220">
    <property type="entry name" value="S_TKc"/>
    <property type="match status" value="1"/>
</dbReference>
<feature type="domain" description="PASTA" evidence="12">
    <location>
        <begin position="463"/>
        <end position="528"/>
    </location>
</feature>
<feature type="transmembrane region" description="Helical" evidence="10">
    <location>
        <begin position="373"/>
        <end position="394"/>
    </location>
</feature>
<dbReference type="Gene3D" id="3.30.200.20">
    <property type="entry name" value="Phosphorylase Kinase, domain 1"/>
    <property type="match status" value="1"/>
</dbReference>
<evidence type="ECO:0000256" key="3">
    <source>
        <dbReference type="ARBA" id="ARBA00022679"/>
    </source>
</evidence>
<dbReference type="InterPro" id="IPR011009">
    <property type="entry name" value="Kinase-like_dom_sf"/>
</dbReference>
<dbReference type="EMBL" id="JAMRXG010000003">
    <property type="protein sequence ID" value="MCM6773357.1"/>
    <property type="molecule type" value="Genomic_DNA"/>
</dbReference>
<reference evidence="13" key="1">
    <citation type="submission" date="2022-06" db="EMBL/GenBank/DDBJ databases">
        <title>Novel species in genus nocardia.</title>
        <authorList>
            <person name="Li F."/>
        </authorList>
    </citation>
    <scope>NUCLEOTIDE SEQUENCE</scope>
    <source>
        <strain evidence="13">CDC141</strain>
    </source>
</reference>
<dbReference type="FunFam" id="1.10.510.10:FF:000021">
    <property type="entry name" value="Serine/threonine protein kinase"/>
    <property type="match status" value="1"/>
</dbReference>
<evidence type="ECO:0000256" key="2">
    <source>
        <dbReference type="ARBA" id="ARBA00022527"/>
    </source>
</evidence>
<keyword evidence="2" id="KW-0723">Serine/threonine-protein kinase</keyword>
<dbReference type="PANTHER" id="PTHR43289:SF34">
    <property type="entry name" value="SERINE_THREONINE-PROTEIN KINASE YBDM-RELATED"/>
    <property type="match status" value="1"/>
</dbReference>
<evidence type="ECO:0000256" key="5">
    <source>
        <dbReference type="ARBA" id="ARBA00022777"/>
    </source>
</evidence>
<dbReference type="CDD" id="cd14014">
    <property type="entry name" value="STKc_PknB_like"/>
    <property type="match status" value="1"/>
</dbReference>
<dbReference type="Pfam" id="PF00069">
    <property type="entry name" value="Pkinase"/>
    <property type="match status" value="1"/>
</dbReference>
<dbReference type="Pfam" id="PF03793">
    <property type="entry name" value="PASTA"/>
    <property type="match status" value="4"/>
</dbReference>
<dbReference type="PROSITE" id="PS00108">
    <property type="entry name" value="PROTEIN_KINASE_ST"/>
    <property type="match status" value="1"/>
</dbReference>
<evidence type="ECO:0000256" key="8">
    <source>
        <dbReference type="ARBA" id="ARBA00048679"/>
    </source>
</evidence>
<accession>A0A9X2E3B3</accession>
<feature type="compositionally biased region" description="Pro residues" evidence="9">
    <location>
        <begin position="300"/>
        <end position="312"/>
    </location>
</feature>
<dbReference type="SMART" id="SM00740">
    <property type="entry name" value="PASTA"/>
    <property type="match status" value="4"/>
</dbReference>
<keyword evidence="10" id="KW-0812">Transmembrane</keyword>
<dbReference type="SUPFAM" id="SSF54184">
    <property type="entry name" value="Penicillin-binding protein 2x (pbp-2x), c-terminal domain"/>
    <property type="match status" value="1"/>
</dbReference>
<evidence type="ECO:0000256" key="1">
    <source>
        <dbReference type="ARBA" id="ARBA00012513"/>
    </source>
</evidence>
<keyword evidence="5 13" id="KW-0418">Kinase</keyword>
<comment type="catalytic activity">
    <reaction evidence="7">
        <text>L-threonyl-[protein] + ATP = O-phospho-L-threonyl-[protein] + ADP + H(+)</text>
        <dbReference type="Rhea" id="RHEA:46608"/>
        <dbReference type="Rhea" id="RHEA-COMP:11060"/>
        <dbReference type="Rhea" id="RHEA-COMP:11605"/>
        <dbReference type="ChEBI" id="CHEBI:15378"/>
        <dbReference type="ChEBI" id="CHEBI:30013"/>
        <dbReference type="ChEBI" id="CHEBI:30616"/>
        <dbReference type="ChEBI" id="CHEBI:61977"/>
        <dbReference type="ChEBI" id="CHEBI:456216"/>
        <dbReference type="EC" id="2.7.11.1"/>
    </reaction>
</comment>
<dbReference type="Gene3D" id="3.30.10.20">
    <property type="match status" value="4"/>
</dbReference>
<dbReference type="AlphaFoldDB" id="A0A9X2E3B3"/>
<gene>
    <name evidence="13" type="primary">pknB</name>
    <name evidence="13" type="ORF">NDR86_07720</name>
</gene>
<protein>
    <recommendedName>
        <fullName evidence="1">non-specific serine/threonine protein kinase</fullName>
        <ecNumber evidence="1">2.7.11.1</ecNumber>
    </recommendedName>
</protein>
<keyword evidence="14" id="KW-1185">Reference proteome</keyword>
<keyword evidence="10" id="KW-1133">Transmembrane helix</keyword>
<organism evidence="13 14">
    <name type="scientific">Nocardia pulmonis</name>
    <dbReference type="NCBI Taxonomy" id="2951408"/>
    <lineage>
        <taxon>Bacteria</taxon>
        <taxon>Bacillati</taxon>
        <taxon>Actinomycetota</taxon>
        <taxon>Actinomycetes</taxon>
        <taxon>Mycobacteriales</taxon>
        <taxon>Nocardiaceae</taxon>
        <taxon>Nocardia</taxon>
    </lineage>
</organism>
<dbReference type="SUPFAM" id="SSF56112">
    <property type="entry name" value="Protein kinase-like (PK-like)"/>
    <property type="match status" value="1"/>
</dbReference>
<dbReference type="GO" id="GO:0045717">
    <property type="term" value="P:negative regulation of fatty acid biosynthetic process"/>
    <property type="evidence" value="ECO:0007669"/>
    <property type="project" value="UniProtKB-ARBA"/>
</dbReference>
<dbReference type="InterPro" id="IPR005543">
    <property type="entry name" value="PASTA_dom"/>
</dbReference>
<dbReference type="PANTHER" id="PTHR43289">
    <property type="entry name" value="MITOGEN-ACTIVATED PROTEIN KINASE KINASE KINASE 20-RELATED"/>
    <property type="match status" value="1"/>
</dbReference>
<feature type="region of interest" description="Disordered" evidence="9">
    <location>
        <begin position="489"/>
        <end position="513"/>
    </location>
</feature>
<evidence type="ECO:0000256" key="9">
    <source>
        <dbReference type="SAM" id="MobiDB-lite"/>
    </source>
</evidence>
<dbReference type="PROSITE" id="PS50011">
    <property type="entry name" value="PROTEIN_KINASE_DOM"/>
    <property type="match status" value="1"/>
</dbReference>
<comment type="caution">
    <text evidence="13">The sequence shown here is derived from an EMBL/GenBank/DDBJ whole genome shotgun (WGS) entry which is preliminary data.</text>
</comment>
<evidence type="ECO:0000256" key="10">
    <source>
        <dbReference type="SAM" id="Phobius"/>
    </source>
</evidence>
<dbReference type="NCBIfam" id="NF033483">
    <property type="entry name" value="PknB_PASTA_kin"/>
    <property type="match status" value="1"/>
</dbReference>
<dbReference type="InterPro" id="IPR008271">
    <property type="entry name" value="Ser/Thr_kinase_AS"/>
</dbReference>
<dbReference type="CDD" id="cd06577">
    <property type="entry name" value="PASTA_pknB"/>
    <property type="match status" value="4"/>
</dbReference>
<keyword evidence="6" id="KW-0067">ATP-binding</keyword>